<evidence type="ECO:0000256" key="1">
    <source>
        <dbReference type="ARBA" id="ARBA00022729"/>
    </source>
</evidence>
<sequence length="330" mass="35029">MTKRRNFIKTAGGLGVAGLLAGCTSDNNDNSGGGDGDGTPTATDEPTATPTEVPYNDGRLTFYMSPSEPQQLMESQYAPVKSHLEEETGVQTRLNYAAGYSAVLQSLGGGSGDVAETGPFAAALGVKEDRCDVALQRYAYGSWEYSSVIVTQEGSDIESLSDLEGERVAFADRLSASGALFPLYMLKEAGLNIGDLPTDSAGANFTPQFSSHAEAFAALERGQVAAAGVGKFITLNDARELKDGFRYVETYDGIPRAPVIVSPELSDEEKSEVTQAFLDAPDSVYYGEDGEEGTDDDLWFSDVREASVEDYQPVVDVATELGISAELLDG</sequence>
<dbReference type="PANTHER" id="PTHR35841">
    <property type="entry name" value="PHOSPHONATES-BINDING PERIPLASMIC PROTEIN"/>
    <property type="match status" value="1"/>
</dbReference>
<feature type="region of interest" description="Disordered" evidence="2">
    <location>
        <begin position="27"/>
        <end position="57"/>
    </location>
</feature>
<dbReference type="GeneID" id="74942858"/>
<dbReference type="InterPro" id="IPR005770">
    <property type="entry name" value="PhnD"/>
</dbReference>
<dbReference type="CDD" id="cd01071">
    <property type="entry name" value="PBP2_PhnD_like"/>
    <property type="match status" value="1"/>
</dbReference>
<evidence type="ECO:0000256" key="2">
    <source>
        <dbReference type="SAM" id="MobiDB-lite"/>
    </source>
</evidence>
<keyword evidence="4" id="KW-1185">Reference proteome</keyword>
<accession>A0A9E7R705</accession>
<dbReference type="GO" id="GO:0043190">
    <property type="term" value="C:ATP-binding cassette (ABC) transporter complex"/>
    <property type="evidence" value="ECO:0007669"/>
    <property type="project" value="InterPro"/>
</dbReference>
<dbReference type="PROSITE" id="PS51257">
    <property type="entry name" value="PROKAR_LIPOPROTEIN"/>
    <property type="match status" value="1"/>
</dbReference>
<proteinExistence type="predicted"/>
<name>A0A9E7R705_9EURY</name>
<keyword evidence="1" id="KW-0732">Signal</keyword>
<reference evidence="3" key="1">
    <citation type="submission" date="2022-09" db="EMBL/GenBank/DDBJ databases">
        <title>Diverse halophilic archaea isolated from saline environments.</title>
        <authorList>
            <person name="Cui H.-L."/>
        </authorList>
    </citation>
    <scope>NUCLEOTIDE SEQUENCE</scope>
    <source>
        <strain evidence="3">ZS-35-S2</strain>
    </source>
</reference>
<dbReference type="EMBL" id="CP104003">
    <property type="protein sequence ID" value="UWM56707.1"/>
    <property type="molecule type" value="Genomic_DNA"/>
</dbReference>
<dbReference type="Proteomes" id="UP001057580">
    <property type="component" value="Chromosome"/>
</dbReference>
<gene>
    <name evidence="3" type="primary">phnD</name>
    <name evidence="3" type="ORF">N0B31_10510</name>
</gene>
<evidence type="ECO:0000313" key="4">
    <source>
        <dbReference type="Proteomes" id="UP001057580"/>
    </source>
</evidence>
<dbReference type="AlphaFoldDB" id="A0A9E7R705"/>
<dbReference type="KEGG" id="ssai:N0B31_10510"/>
<dbReference type="Gene3D" id="3.40.190.10">
    <property type="entry name" value="Periplasmic binding protein-like II"/>
    <property type="match status" value="2"/>
</dbReference>
<dbReference type="GO" id="GO:0055085">
    <property type="term" value="P:transmembrane transport"/>
    <property type="evidence" value="ECO:0007669"/>
    <property type="project" value="InterPro"/>
</dbReference>
<organism evidence="3 4">
    <name type="scientific">Salinirubellus salinus</name>
    <dbReference type="NCBI Taxonomy" id="1364945"/>
    <lineage>
        <taxon>Archaea</taxon>
        <taxon>Methanobacteriati</taxon>
        <taxon>Methanobacteriota</taxon>
        <taxon>Stenosarchaea group</taxon>
        <taxon>Halobacteria</taxon>
        <taxon>Halobacteriales</taxon>
        <taxon>Natronomonadaceae</taxon>
        <taxon>Salinirubellus</taxon>
    </lineage>
</organism>
<feature type="compositionally biased region" description="Low complexity" evidence="2">
    <location>
        <begin position="38"/>
        <end position="52"/>
    </location>
</feature>
<evidence type="ECO:0000313" key="3">
    <source>
        <dbReference type="EMBL" id="UWM56707.1"/>
    </source>
</evidence>
<dbReference type="PANTHER" id="PTHR35841:SF1">
    <property type="entry name" value="PHOSPHONATES-BINDING PERIPLASMIC PROTEIN"/>
    <property type="match status" value="1"/>
</dbReference>
<dbReference type="SUPFAM" id="SSF53850">
    <property type="entry name" value="Periplasmic binding protein-like II"/>
    <property type="match status" value="1"/>
</dbReference>
<dbReference type="RefSeq" id="WP_260643821.1">
    <property type="nucleotide sequence ID" value="NZ_CP104003.1"/>
</dbReference>
<dbReference type="Pfam" id="PF12974">
    <property type="entry name" value="Phosphonate-bd"/>
    <property type="match status" value="1"/>
</dbReference>
<dbReference type="NCBIfam" id="TIGR01098">
    <property type="entry name" value="3A0109s03R"/>
    <property type="match status" value="1"/>
</dbReference>
<protein>
    <submittedName>
        <fullName evidence="3">Phosphate/phosphite/phosphonate ABC transporter substrate-binding protein</fullName>
    </submittedName>
</protein>